<reference evidence="2 3" key="1">
    <citation type="submission" date="2018-07" db="EMBL/GenBank/DDBJ databases">
        <title>Genomic Encyclopedia of Type Strains, Phase IV (KMG-IV): sequencing the most valuable type-strain genomes for metagenomic binning, comparative biology and taxonomic classification.</title>
        <authorList>
            <person name="Goeker M."/>
        </authorList>
    </citation>
    <scope>NUCLEOTIDE SEQUENCE [LARGE SCALE GENOMIC DNA]</scope>
    <source>
        <strain evidence="2 3">DSM 100911</strain>
    </source>
</reference>
<comment type="caution">
    <text evidence="2">The sequence shown here is derived from an EMBL/GenBank/DDBJ whole genome shotgun (WGS) entry which is preliminary data.</text>
</comment>
<keyword evidence="1" id="KW-1133">Transmembrane helix</keyword>
<dbReference type="AlphaFoldDB" id="A0A369AI43"/>
<keyword evidence="3" id="KW-1185">Reference proteome</keyword>
<gene>
    <name evidence="2" type="ORF">DFR45_107129</name>
</gene>
<feature type="transmembrane region" description="Helical" evidence="1">
    <location>
        <begin position="12"/>
        <end position="30"/>
    </location>
</feature>
<keyword evidence="1" id="KW-0812">Transmembrane</keyword>
<organism evidence="2 3">
    <name type="scientific">Extensimonas vulgaris</name>
    <dbReference type="NCBI Taxonomy" id="1031594"/>
    <lineage>
        <taxon>Bacteria</taxon>
        <taxon>Pseudomonadati</taxon>
        <taxon>Pseudomonadota</taxon>
        <taxon>Betaproteobacteria</taxon>
        <taxon>Burkholderiales</taxon>
        <taxon>Comamonadaceae</taxon>
        <taxon>Extensimonas</taxon>
    </lineage>
</organism>
<proteinExistence type="predicted"/>
<evidence type="ECO:0000256" key="1">
    <source>
        <dbReference type="SAM" id="Phobius"/>
    </source>
</evidence>
<name>A0A369AI43_9BURK</name>
<evidence type="ECO:0000313" key="3">
    <source>
        <dbReference type="Proteomes" id="UP000252174"/>
    </source>
</evidence>
<protein>
    <submittedName>
        <fullName evidence="2">Uncharacterized protein</fullName>
    </submittedName>
</protein>
<accession>A0A369AI43</accession>
<keyword evidence="1" id="KW-0472">Membrane</keyword>
<evidence type="ECO:0000313" key="2">
    <source>
        <dbReference type="EMBL" id="RCX09049.1"/>
    </source>
</evidence>
<sequence length="35" mass="3802">MHIITVLRLMTHINIGATFALLAWLAMHLASQGGV</sequence>
<dbReference type="Proteomes" id="UP000252174">
    <property type="component" value="Unassembled WGS sequence"/>
</dbReference>
<dbReference type="EMBL" id="QPJU01000007">
    <property type="protein sequence ID" value="RCX09049.1"/>
    <property type="molecule type" value="Genomic_DNA"/>
</dbReference>